<dbReference type="PROSITE" id="PS50166">
    <property type="entry name" value="IMPORTIN_B_NT"/>
    <property type="match status" value="1"/>
</dbReference>
<accession>A0A7S0DMG1</accession>
<evidence type="ECO:0000256" key="2">
    <source>
        <dbReference type="ARBA" id="ARBA00004496"/>
    </source>
</evidence>
<evidence type="ECO:0000256" key="5">
    <source>
        <dbReference type="ARBA" id="ARBA00022737"/>
    </source>
</evidence>
<dbReference type="GO" id="GO:0005737">
    <property type="term" value="C:cytoplasm"/>
    <property type="evidence" value="ECO:0007669"/>
    <property type="project" value="UniProtKB-SubCell"/>
</dbReference>
<keyword evidence="3" id="KW-0813">Transport</keyword>
<dbReference type="PANTHER" id="PTHR10527">
    <property type="entry name" value="IMPORTIN BETA"/>
    <property type="match status" value="1"/>
</dbReference>
<dbReference type="InterPro" id="IPR016024">
    <property type="entry name" value="ARM-type_fold"/>
</dbReference>
<keyword evidence="6" id="KW-0653">Protein transport</keyword>
<comment type="subcellular location">
    <subcellularLocation>
        <location evidence="2">Cytoplasm</location>
    </subcellularLocation>
    <subcellularLocation>
        <location evidence="1">Nucleus</location>
    </subcellularLocation>
</comment>
<dbReference type="InterPro" id="IPR011989">
    <property type="entry name" value="ARM-like"/>
</dbReference>
<keyword evidence="5" id="KW-0677">Repeat</keyword>
<dbReference type="GO" id="GO:0031267">
    <property type="term" value="F:small GTPase binding"/>
    <property type="evidence" value="ECO:0007669"/>
    <property type="project" value="InterPro"/>
</dbReference>
<gene>
    <name evidence="9" type="ORF">LAMO00422_LOCUS15796</name>
</gene>
<dbReference type="Pfam" id="PF25574">
    <property type="entry name" value="TPR_IMB1"/>
    <property type="match status" value="1"/>
</dbReference>
<evidence type="ECO:0000256" key="3">
    <source>
        <dbReference type="ARBA" id="ARBA00022448"/>
    </source>
</evidence>
<evidence type="ECO:0000256" key="1">
    <source>
        <dbReference type="ARBA" id="ARBA00004123"/>
    </source>
</evidence>
<dbReference type="AlphaFoldDB" id="A0A7S0DMG1"/>
<dbReference type="InterPro" id="IPR041653">
    <property type="entry name" value="Importin_rep_4"/>
</dbReference>
<dbReference type="SUPFAM" id="SSF48371">
    <property type="entry name" value="ARM repeat"/>
    <property type="match status" value="2"/>
</dbReference>
<dbReference type="EMBL" id="HBEM01023178">
    <property type="protein sequence ID" value="CAD8456849.1"/>
    <property type="molecule type" value="Transcribed_RNA"/>
</dbReference>
<dbReference type="GO" id="GO:0005634">
    <property type="term" value="C:nucleus"/>
    <property type="evidence" value="ECO:0007669"/>
    <property type="project" value="UniProtKB-SubCell"/>
</dbReference>
<keyword evidence="7" id="KW-0539">Nucleus</keyword>
<dbReference type="Pfam" id="PF25780">
    <property type="entry name" value="TPR_IPO5"/>
    <property type="match status" value="1"/>
</dbReference>
<dbReference type="Pfam" id="PF18808">
    <property type="entry name" value="Importin_rep_4"/>
    <property type="match status" value="1"/>
</dbReference>
<evidence type="ECO:0000256" key="4">
    <source>
        <dbReference type="ARBA" id="ARBA00022490"/>
    </source>
</evidence>
<dbReference type="InterPro" id="IPR058584">
    <property type="entry name" value="IMB1_TNPO1-like_TPR"/>
</dbReference>
<dbReference type="InterPro" id="IPR057672">
    <property type="entry name" value="TPR_IPO4/5"/>
</dbReference>
<dbReference type="Gene3D" id="1.25.10.10">
    <property type="entry name" value="Leucine-rich Repeat Variant"/>
    <property type="match status" value="1"/>
</dbReference>
<evidence type="ECO:0000259" key="8">
    <source>
        <dbReference type="PROSITE" id="PS50166"/>
    </source>
</evidence>
<reference evidence="9" key="1">
    <citation type="submission" date="2021-01" db="EMBL/GenBank/DDBJ databases">
        <authorList>
            <person name="Corre E."/>
            <person name="Pelletier E."/>
            <person name="Niang G."/>
            <person name="Scheremetjew M."/>
            <person name="Finn R."/>
            <person name="Kale V."/>
            <person name="Holt S."/>
            <person name="Cochrane G."/>
            <person name="Meng A."/>
            <person name="Brown T."/>
            <person name="Cohen L."/>
        </authorList>
    </citation>
    <scope>NUCLEOTIDE SEQUENCE</scope>
    <source>
        <strain evidence="9">CCMP2058</strain>
    </source>
</reference>
<evidence type="ECO:0000256" key="6">
    <source>
        <dbReference type="ARBA" id="ARBA00022927"/>
    </source>
</evidence>
<sequence>MSHLEELSNVLRGVLSTDNVKRNNAERMLTQALNKNPQNLLKSTLQLLRKSKEPSVRTLCAVLLRKNITRGEPMIFLQMSEDVQNLFKLELLKAIAEENTSIVRSNISDTVAELAKPLLFRQEWPQLISFLGQAMRSNVVPIRYTAYDIIGKIADESPDALNHCFENMVKALPNGLNDSSLKVQSGALVASAMIIQGLDVDSKQAKGLEFLLVPMLKVFQRIFNSRDDGLQSKAVKAFVDIATDHATFFRSSIDDLARLMSRCGQNRELEPGVRNSCLEVLVSTCSCAGTMARKSEVLMKEATLLALKLMLETSDDPDWVNRDNRDDIGQEENSMVEHGELSMDRLALGLGGKKMSKVVFPLIGQLVGSADWKMRRAGLMALSQVGEVMEYKTIPTQKVAEFLRDPHPRVRFAAANCMGQLSNDFAPMLQNQTHAIVIPELMRLVVDNRFPRVQTHAAAALFNYVENANEDIIDNYVDDLIPALLKVLQNASGPVQEQLLTTIACVSGTSPKKFLRHYETVMRLVMSVLRMPSTKKTEKLRARAMECVSYIGMGVGKERFRDHANELIEIFKRQMQCGWSSDDTTKQYMLQAWARIATIMKAEFMPYMQYVIPHVFDAASKSVDIKMGTKLDGSFVLGITSELEEKATACSMLCSFASNVKEGYYPFVEKTLEVMLPLMSYGLHEEIKAYAISIMPDLIGATKIGVLERKVSPEFLFKVFRAITEKLVNCMKAESNTDILMTIMHGFQNTISEAGPIGKKCFTQQQLAAVGFTLLKLISKSQDYIYKLEQNARCKDADEELIEEMKEKALNEEELMFMVADCIGTLIRTQGTAFLPVFEELGQSIGKMLKSSSVSLQKYGVFIIDDLIEYIGPDASRFFPAIIPSLCKFAMDMNPELQQAALYGLGVCAEKGGEGFDRYTKDAIKVIIGAIERNRKIEAGHKGMTSATDNAISAFGKFIKYRASCMDVKRGVYLWINQLPIKEDIQEAKSVYSLLCELTHKEGKLIFGENMANLPQVIKVIVHAFANKMVDGELAEKMRGILVGIRKFPNNVLTALNSALPPAVLTEMARIIKG</sequence>
<name>A0A7S0DMG1_9EUKA</name>
<protein>
    <recommendedName>
        <fullName evidence="8">Importin N-terminal domain-containing protein</fullName>
    </recommendedName>
</protein>
<dbReference type="InterPro" id="IPR041389">
    <property type="entry name" value="Importin_rep_6"/>
</dbReference>
<dbReference type="InterPro" id="IPR040122">
    <property type="entry name" value="Importin_beta"/>
</dbReference>
<keyword evidence="4" id="KW-0963">Cytoplasm</keyword>
<dbReference type="GO" id="GO:0006606">
    <property type="term" value="P:protein import into nucleus"/>
    <property type="evidence" value="ECO:0007669"/>
    <property type="project" value="InterPro"/>
</dbReference>
<dbReference type="Pfam" id="PF18829">
    <property type="entry name" value="Importin_rep_6"/>
    <property type="match status" value="1"/>
</dbReference>
<evidence type="ECO:0000313" key="9">
    <source>
        <dbReference type="EMBL" id="CAD8456849.1"/>
    </source>
</evidence>
<evidence type="ECO:0000256" key="7">
    <source>
        <dbReference type="ARBA" id="ARBA00023242"/>
    </source>
</evidence>
<organism evidence="9">
    <name type="scientific">Amorphochlora amoebiformis</name>
    <dbReference type="NCBI Taxonomy" id="1561963"/>
    <lineage>
        <taxon>Eukaryota</taxon>
        <taxon>Sar</taxon>
        <taxon>Rhizaria</taxon>
        <taxon>Cercozoa</taxon>
        <taxon>Chlorarachniophyceae</taxon>
        <taxon>Amorphochlora</taxon>
    </lineage>
</organism>
<dbReference type="InterPro" id="IPR001494">
    <property type="entry name" value="Importin-beta_N"/>
</dbReference>
<proteinExistence type="predicted"/>
<feature type="domain" description="Importin N-terminal" evidence="8">
    <location>
        <begin position="25"/>
        <end position="97"/>
    </location>
</feature>